<dbReference type="EMBL" id="ONZQ02000002">
    <property type="protein sequence ID" value="SPN98986.1"/>
    <property type="molecule type" value="Genomic_DNA"/>
</dbReference>
<gene>
    <name evidence="2" type="ORF">DNG_02025</name>
</gene>
<evidence type="ECO:0000313" key="2">
    <source>
        <dbReference type="EMBL" id="SPN98986.1"/>
    </source>
</evidence>
<accession>A0AAE8MTQ8</accession>
<dbReference type="InterPro" id="IPR018222">
    <property type="entry name" value="Nuclear_transport_factor_2_euk"/>
</dbReference>
<organism evidence="2 3">
    <name type="scientific">Cephalotrichum gorgonifer</name>
    <dbReference type="NCBI Taxonomy" id="2041049"/>
    <lineage>
        <taxon>Eukaryota</taxon>
        <taxon>Fungi</taxon>
        <taxon>Dikarya</taxon>
        <taxon>Ascomycota</taxon>
        <taxon>Pezizomycotina</taxon>
        <taxon>Sordariomycetes</taxon>
        <taxon>Hypocreomycetidae</taxon>
        <taxon>Microascales</taxon>
        <taxon>Microascaceae</taxon>
        <taxon>Cephalotrichum</taxon>
    </lineage>
</organism>
<dbReference type="AlphaFoldDB" id="A0AAE8MTQ8"/>
<proteinExistence type="predicted"/>
<evidence type="ECO:0000313" key="3">
    <source>
        <dbReference type="Proteomes" id="UP001187682"/>
    </source>
</evidence>
<evidence type="ECO:0000259" key="1">
    <source>
        <dbReference type="PROSITE" id="PS50177"/>
    </source>
</evidence>
<dbReference type="InterPro" id="IPR032710">
    <property type="entry name" value="NTF2-like_dom_sf"/>
</dbReference>
<dbReference type="Proteomes" id="UP001187682">
    <property type="component" value="Unassembled WGS sequence"/>
</dbReference>
<comment type="caution">
    <text evidence="2">The sequence shown here is derived from an EMBL/GenBank/DDBJ whole genome shotgun (WGS) entry which is preliminary data.</text>
</comment>
<dbReference type="PROSITE" id="PS50177">
    <property type="entry name" value="NTF2_DOMAIN"/>
    <property type="match status" value="1"/>
</dbReference>
<dbReference type="Gene3D" id="3.10.450.50">
    <property type="match status" value="1"/>
</dbReference>
<sequence length="172" mass="18622">MSSIPNEETQVRVTSEGAQAFVEAFYHALTNSFPLHPFYTTSSKAYNAAPLPPDISINGTPHPDPASYAKLLSAHGSPRFEVESFDAHSINPAFNLAAPPGPTGGASADRNGSKMSLLVQVTGRVTFGKGRDAVKKGFSEVFVLVPNWEAMARNAPRNLRRWVILSQNLRTL</sequence>
<protein>
    <submittedName>
        <fullName evidence="2">Related to nuclear transport factor 2 domain protein</fullName>
    </submittedName>
</protein>
<name>A0AAE8MTQ8_9PEZI</name>
<keyword evidence="3" id="KW-1185">Reference proteome</keyword>
<reference evidence="2" key="1">
    <citation type="submission" date="2018-03" db="EMBL/GenBank/DDBJ databases">
        <authorList>
            <person name="Guldener U."/>
        </authorList>
    </citation>
    <scope>NUCLEOTIDE SEQUENCE</scope>
</reference>
<dbReference type="SUPFAM" id="SSF54427">
    <property type="entry name" value="NTF2-like"/>
    <property type="match status" value="1"/>
</dbReference>
<feature type="domain" description="NTF2" evidence="1">
    <location>
        <begin position="17"/>
        <end position="171"/>
    </location>
</feature>